<dbReference type="Gene3D" id="1.20.1250.20">
    <property type="entry name" value="MFS general substrate transporter like domains"/>
    <property type="match status" value="2"/>
</dbReference>
<comment type="caution">
    <text evidence="10">The sequence shown here is derived from an EMBL/GenBank/DDBJ whole genome shotgun (WGS) entry which is preliminary data.</text>
</comment>
<dbReference type="AlphaFoldDB" id="A0A0F5JCI4"/>
<feature type="transmembrane region" description="Helical" evidence="8">
    <location>
        <begin position="336"/>
        <end position="362"/>
    </location>
</feature>
<dbReference type="PANTHER" id="PTHR48023:SF4">
    <property type="entry name" value="D-XYLOSE-PROTON SYMPORTER-LIKE 2"/>
    <property type="match status" value="1"/>
</dbReference>
<dbReference type="InterPro" id="IPR050820">
    <property type="entry name" value="MFS_Sugar_Transporter"/>
</dbReference>
<feature type="transmembrane region" description="Helical" evidence="8">
    <location>
        <begin position="7"/>
        <end position="31"/>
    </location>
</feature>
<evidence type="ECO:0000256" key="4">
    <source>
        <dbReference type="ARBA" id="ARBA00022692"/>
    </source>
</evidence>
<keyword evidence="3 7" id="KW-0813">Transport</keyword>
<comment type="subcellular location">
    <subcellularLocation>
        <location evidence="1">Membrane</location>
        <topology evidence="1">Multi-pass membrane protein</topology>
    </subcellularLocation>
</comment>
<keyword evidence="11" id="KW-1185">Reference proteome</keyword>
<proteinExistence type="inferred from homology"/>
<dbReference type="Pfam" id="PF00083">
    <property type="entry name" value="Sugar_tr"/>
    <property type="match status" value="1"/>
</dbReference>
<dbReference type="PATRIC" id="fig|1203610.3.peg.2985"/>
<evidence type="ECO:0000256" key="8">
    <source>
        <dbReference type="SAM" id="Phobius"/>
    </source>
</evidence>
<accession>A0A0F5JCI4</accession>
<feature type="transmembrane region" description="Helical" evidence="8">
    <location>
        <begin position="131"/>
        <end position="154"/>
    </location>
</feature>
<evidence type="ECO:0000256" key="5">
    <source>
        <dbReference type="ARBA" id="ARBA00022989"/>
    </source>
</evidence>
<evidence type="ECO:0000256" key="7">
    <source>
        <dbReference type="RuleBase" id="RU003346"/>
    </source>
</evidence>
<keyword evidence="5 8" id="KW-1133">Transmembrane helix</keyword>
<evidence type="ECO:0000256" key="3">
    <source>
        <dbReference type="ARBA" id="ARBA00022448"/>
    </source>
</evidence>
<feature type="transmembrane region" description="Helical" evidence="8">
    <location>
        <begin position="98"/>
        <end position="119"/>
    </location>
</feature>
<dbReference type="PANTHER" id="PTHR48023">
    <property type="entry name" value="D-XYLOSE-PROTON SYMPORTER-LIKE 2"/>
    <property type="match status" value="1"/>
</dbReference>
<feature type="transmembrane region" description="Helical" evidence="8">
    <location>
        <begin position="310"/>
        <end position="330"/>
    </location>
</feature>
<evidence type="ECO:0000256" key="6">
    <source>
        <dbReference type="ARBA" id="ARBA00023136"/>
    </source>
</evidence>
<keyword evidence="4 8" id="KW-0812">Transmembrane</keyword>
<dbReference type="EMBL" id="AQHW01000015">
    <property type="protein sequence ID" value="KKB55448.1"/>
    <property type="molecule type" value="Genomic_DNA"/>
</dbReference>
<feature type="transmembrane region" description="Helical" evidence="8">
    <location>
        <begin position="279"/>
        <end position="298"/>
    </location>
</feature>
<feature type="domain" description="Major facilitator superfamily (MFS) profile" evidence="9">
    <location>
        <begin position="7"/>
        <end position="430"/>
    </location>
</feature>
<feature type="transmembrane region" description="Helical" evidence="8">
    <location>
        <begin position="43"/>
        <end position="64"/>
    </location>
</feature>
<keyword evidence="6 8" id="KW-0472">Membrane</keyword>
<sequence>MKTHILYFWIAILGGMLFGYDTAVINGAMPFFTSYFNLSDTMVGWSVSSGLVGCITGASLASWPTDRFGRRDTMKIAALLFLMSALGTGFAYNFNMFIIARILGGIAVGIVSVTMPIYLSEITPPEKRGSSTINFQLGVVIGILAAFFIDYLLIDTGEYNWRYMFLSMTIPSGIFFLLLLKAQRSPRWLVKRGYIQEAEIVLSGYNSLKTSGRLIEEIQASLHKQDFNKQVHISLFKKPNLRFILIGIAVGIFSQLSGIAIVMYYATDIFRSAGFSTDAAIGQTVIIGLTNLTFTLLAKSLIDRLGRRKLLLFGTAGMSASLALLTLSYFGSGFPAWILLISLISFVAFFASSMGAVSWVLLGEIFPNSIRSQGMSIGSLSNWIVNGGISFLFPIVTGALPNGEGYCFAFFSITTLIGYFFFKKYLFETRNKSLEEIEKENS</sequence>
<evidence type="ECO:0000259" key="9">
    <source>
        <dbReference type="PROSITE" id="PS50850"/>
    </source>
</evidence>
<dbReference type="HOGENOM" id="CLU_001265_30_5_10"/>
<dbReference type="SUPFAM" id="SSF103473">
    <property type="entry name" value="MFS general substrate transporter"/>
    <property type="match status" value="1"/>
</dbReference>
<dbReference type="PRINTS" id="PR00171">
    <property type="entry name" value="SUGRTRNSPORT"/>
</dbReference>
<organism evidence="10 11">
    <name type="scientific">Parabacteroides gordonii MS-1 = DSM 23371</name>
    <dbReference type="NCBI Taxonomy" id="1203610"/>
    <lineage>
        <taxon>Bacteria</taxon>
        <taxon>Pseudomonadati</taxon>
        <taxon>Bacteroidota</taxon>
        <taxon>Bacteroidia</taxon>
        <taxon>Bacteroidales</taxon>
        <taxon>Tannerellaceae</taxon>
        <taxon>Parabacteroides</taxon>
    </lineage>
</organism>
<evidence type="ECO:0000313" key="11">
    <source>
        <dbReference type="Proteomes" id="UP000033035"/>
    </source>
</evidence>
<dbReference type="STRING" id="1203610.HMPREF1536_02917"/>
<name>A0A0F5JCI4_9BACT</name>
<feature type="transmembrane region" description="Helical" evidence="8">
    <location>
        <begin position="383"/>
        <end position="400"/>
    </location>
</feature>
<reference evidence="10 11" key="1">
    <citation type="submission" date="2013-04" db="EMBL/GenBank/DDBJ databases">
        <title>The Genome Sequence of Parabacteroides gordonii DSM 23371.</title>
        <authorList>
            <consortium name="The Broad Institute Genomics Platform"/>
            <person name="Earl A."/>
            <person name="Ward D."/>
            <person name="Feldgarden M."/>
            <person name="Gevers D."/>
            <person name="Martens E."/>
            <person name="Sakamoto M."/>
            <person name="Benno Y."/>
            <person name="Suzuki N."/>
            <person name="Matsunaga N."/>
            <person name="Koshihara K."/>
            <person name="Seki M."/>
            <person name="Komiya H."/>
            <person name="Walker B."/>
            <person name="Young S."/>
            <person name="Zeng Q."/>
            <person name="Gargeya S."/>
            <person name="Fitzgerald M."/>
            <person name="Haas B."/>
            <person name="Abouelleil A."/>
            <person name="Allen A.W."/>
            <person name="Alvarado L."/>
            <person name="Arachchi H.M."/>
            <person name="Berlin A.M."/>
            <person name="Chapman S.B."/>
            <person name="Gainer-Dewar J."/>
            <person name="Goldberg J."/>
            <person name="Griggs A."/>
            <person name="Gujja S."/>
            <person name="Hansen M."/>
            <person name="Howarth C."/>
            <person name="Imamovic A."/>
            <person name="Ireland A."/>
            <person name="Larimer J."/>
            <person name="McCowan C."/>
            <person name="Murphy C."/>
            <person name="Pearson M."/>
            <person name="Poon T.W."/>
            <person name="Priest M."/>
            <person name="Roberts A."/>
            <person name="Saif S."/>
            <person name="Shea T."/>
            <person name="Sisk P."/>
            <person name="Sykes S."/>
            <person name="Wortman J."/>
            <person name="Nusbaum C."/>
            <person name="Birren B."/>
        </authorList>
    </citation>
    <scope>NUCLEOTIDE SEQUENCE [LARGE SCALE GENOMIC DNA]</scope>
    <source>
        <strain evidence="10 11">MS-1</strain>
    </source>
</reference>
<dbReference type="RefSeq" id="WP_028729589.1">
    <property type="nucleotide sequence ID" value="NZ_KE386764.1"/>
</dbReference>
<dbReference type="InterPro" id="IPR036259">
    <property type="entry name" value="MFS_trans_sf"/>
</dbReference>
<dbReference type="PROSITE" id="PS50850">
    <property type="entry name" value="MFS"/>
    <property type="match status" value="1"/>
</dbReference>
<feature type="transmembrane region" description="Helical" evidence="8">
    <location>
        <begin position="243"/>
        <end position="267"/>
    </location>
</feature>
<gene>
    <name evidence="10" type="ORF">HMPREF1536_02917</name>
</gene>
<dbReference type="InterPro" id="IPR020846">
    <property type="entry name" value="MFS_dom"/>
</dbReference>
<dbReference type="GO" id="GO:0022857">
    <property type="term" value="F:transmembrane transporter activity"/>
    <property type="evidence" value="ECO:0007669"/>
    <property type="project" value="InterPro"/>
</dbReference>
<evidence type="ECO:0000256" key="2">
    <source>
        <dbReference type="ARBA" id="ARBA00010992"/>
    </source>
</evidence>
<dbReference type="Proteomes" id="UP000033035">
    <property type="component" value="Unassembled WGS sequence"/>
</dbReference>
<feature type="transmembrane region" description="Helical" evidence="8">
    <location>
        <begin position="160"/>
        <end position="180"/>
    </location>
</feature>
<evidence type="ECO:0000313" key="10">
    <source>
        <dbReference type="EMBL" id="KKB55448.1"/>
    </source>
</evidence>
<comment type="similarity">
    <text evidence="2 7">Belongs to the major facilitator superfamily. Sugar transporter (TC 2.A.1.1) family.</text>
</comment>
<dbReference type="NCBIfam" id="TIGR00879">
    <property type="entry name" value="SP"/>
    <property type="match status" value="1"/>
</dbReference>
<evidence type="ECO:0000256" key="1">
    <source>
        <dbReference type="ARBA" id="ARBA00004141"/>
    </source>
</evidence>
<protein>
    <submittedName>
        <fullName evidence="10">Sugar porter (SP) family MFS transporter</fullName>
    </submittedName>
</protein>
<dbReference type="InterPro" id="IPR005828">
    <property type="entry name" value="MFS_sugar_transport-like"/>
</dbReference>
<dbReference type="PROSITE" id="PS00217">
    <property type="entry name" value="SUGAR_TRANSPORT_2"/>
    <property type="match status" value="1"/>
</dbReference>
<dbReference type="InterPro" id="IPR005829">
    <property type="entry name" value="Sugar_transporter_CS"/>
</dbReference>
<dbReference type="GO" id="GO:0016020">
    <property type="term" value="C:membrane"/>
    <property type="evidence" value="ECO:0007669"/>
    <property type="project" value="UniProtKB-SubCell"/>
</dbReference>
<feature type="transmembrane region" description="Helical" evidence="8">
    <location>
        <begin position="406"/>
        <end position="422"/>
    </location>
</feature>
<feature type="transmembrane region" description="Helical" evidence="8">
    <location>
        <begin position="76"/>
        <end position="92"/>
    </location>
</feature>
<dbReference type="InterPro" id="IPR003663">
    <property type="entry name" value="Sugar/inositol_transpt"/>
</dbReference>